<organism evidence="2 3">
    <name type="scientific">Aureococcus anophagefferens</name>
    <name type="common">Harmful bloom alga</name>
    <dbReference type="NCBI Taxonomy" id="44056"/>
    <lineage>
        <taxon>Eukaryota</taxon>
        <taxon>Sar</taxon>
        <taxon>Stramenopiles</taxon>
        <taxon>Ochrophyta</taxon>
        <taxon>Pelagophyceae</taxon>
        <taxon>Pelagomonadales</taxon>
        <taxon>Pelagomonadaceae</taxon>
        <taxon>Aureococcus</taxon>
    </lineage>
</organism>
<evidence type="ECO:0000313" key="2">
    <source>
        <dbReference type="EMBL" id="KAK7253633.1"/>
    </source>
</evidence>
<keyword evidence="3" id="KW-1185">Reference proteome</keyword>
<protein>
    <submittedName>
        <fullName evidence="2">Uncharacterized protein</fullName>
    </submittedName>
</protein>
<dbReference type="Proteomes" id="UP001363151">
    <property type="component" value="Unassembled WGS sequence"/>
</dbReference>
<gene>
    <name evidence="2" type="ORF">SO694_0000201</name>
</gene>
<evidence type="ECO:0000256" key="1">
    <source>
        <dbReference type="SAM" id="MobiDB-lite"/>
    </source>
</evidence>
<sequence>MSLASGQSSMSALRASAARPRPRRGPRPRRRSAWAGQERFNVAST</sequence>
<dbReference type="EMBL" id="JBBJCI010000034">
    <property type="protein sequence ID" value="KAK7253633.1"/>
    <property type="molecule type" value="Genomic_DNA"/>
</dbReference>
<reference evidence="2 3" key="1">
    <citation type="submission" date="2024-03" db="EMBL/GenBank/DDBJ databases">
        <title>Aureococcus anophagefferens CCMP1851 and Kratosvirus quantuckense: Draft genome of a second virus-susceptible host strain in the model system.</title>
        <authorList>
            <person name="Chase E."/>
            <person name="Truchon A.R."/>
            <person name="Schepens W."/>
            <person name="Wilhelm S.W."/>
        </authorList>
    </citation>
    <scope>NUCLEOTIDE SEQUENCE [LARGE SCALE GENOMIC DNA]</scope>
    <source>
        <strain evidence="2 3">CCMP1851</strain>
    </source>
</reference>
<evidence type="ECO:0000313" key="3">
    <source>
        <dbReference type="Proteomes" id="UP001363151"/>
    </source>
</evidence>
<feature type="compositionally biased region" description="Basic residues" evidence="1">
    <location>
        <begin position="20"/>
        <end position="32"/>
    </location>
</feature>
<comment type="caution">
    <text evidence="2">The sequence shown here is derived from an EMBL/GenBank/DDBJ whole genome shotgun (WGS) entry which is preliminary data.</text>
</comment>
<accession>A0ABR1GCN7</accession>
<proteinExistence type="predicted"/>
<name>A0ABR1GCN7_AURAN</name>
<feature type="compositionally biased region" description="Low complexity" evidence="1">
    <location>
        <begin position="8"/>
        <end position="19"/>
    </location>
</feature>
<feature type="region of interest" description="Disordered" evidence="1">
    <location>
        <begin position="1"/>
        <end position="45"/>
    </location>
</feature>